<dbReference type="KEGG" id="ffu:CLAFUR5_12035"/>
<feature type="compositionally biased region" description="Low complexity" evidence="1">
    <location>
        <begin position="31"/>
        <end position="64"/>
    </location>
</feature>
<reference evidence="2" key="1">
    <citation type="submission" date="2021-12" db="EMBL/GenBank/DDBJ databases">
        <authorList>
            <person name="Zaccaron A."/>
            <person name="Stergiopoulos I."/>
        </authorList>
    </citation>
    <scope>NUCLEOTIDE SEQUENCE</scope>
    <source>
        <strain evidence="2">Race5_Kim</strain>
    </source>
</reference>
<name>A0A9Q8UUC0_PASFU</name>
<dbReference type="Proteomes" id="UP000756132">
    <property type="component" value="Chromosome 10"/>
</dbReference>
<organism evidence="2 3">
    <name type="scientific">Passalora fulva</name>
    <name type="common">Tomato leaf mold</name>
    <name type="synonym">Cladosporium fulvum</name>
    <dbReference type="NCBI Taxonomy" id="5499"/>
    <lineage>
        <taxon>Eukaryota</taxon>
        <taxon>Fungi</taxon>
        <taxon>Dikarya</taxon>
        <taxon>Ascomycota</taxon>
        <taxon>Pezizomycotina</taxon>
        <taxon>Dothideomycetes</taxon>
        <taxon>Dothideomycetidae</taxon>
        <taxon>Mycosphaerellales</taxon>
        <taxon>Mycosphaerellaceae</taxon>
        <taxon>Fulvia</taxon>
    </lineage>
</organism>
<gene>
    <name evidence="2" type="ORF">CLAFUR5_12035</name>
</gene>
<feature type="compositionally biased region" description="Basic and acidic residues" evidence="1">
    <location>
        <begin position="1"/>
        <end position="11"/>
    </location>
</feature>
<keyword evidence="3" id="KW-1185">Reference proteome</keyword>
<feature type="region of interest" description="Disordered" evidence="1">
    <location>
        <begin position="1"/>
        <end position="119"/>
    </location>
</feature>
<dbReference type="RefSeq" id="XP_047766998.1">
    <property type="nucleotide sequence ID" value="XM_047911183.1"/>
</dbReference>
<evidence type="ECO:0000313" key="3">
    <source>
        <dbReference type="Proteomes" id="UP000756132"/>
    </source>
</evidence>
<accession>A0A9Q8UUC0</accession>
<dbReference type="AlphaFoldDB" id="A0A9Q8UUC0"/>
<sequence length="263" mass="29149">MGKTRAQDSAEKSAATPRKSAQAGVERPIAKRLSTTRASSKKSSSTGKPMSSTPSDQDQQPQSPVRVDSDDVTRGRRPGLYHFKLIDGKAIPQRIPSPDSSFKPRRPPAKQPPPKQLSLEEWRSAADRGMRLQEYIKKLLQLKKLLEDDSLNDIARTLEEAERQLYHKRMTWQDPPKEIDRGFFPLDEKTLARIAAGERVEELDKAFEKPLISTGIGLFGGSVNIPSEPPATPELEPARGIHQAIKATTYQGHVGVGLDEALE</sequence>
<dbReference type="EMBL" id="CP090172">
    <property type="protein sequence ID" value="UJO22632.1"/>
    <property type="molecule type" value="Genomic_DNA"/>
</dbReference>
<proteinExistence type="predicted"/>
<reference evidence="2" key="2">
    <citation type="journal article" date="2022" name="Microb. Genom.">
        <title>A chromosome-scale genome assembly of the tomato pathogen Cladosporium fulvum reveals a compartmentalized genome architecture and the presence of a dispensable chromosome.</title>
        <authorList>
            <person name="Zaccaron A.Z."/>
            <person name="Chen L.H."/>
            <person name="Samaras A."/>
            <person name="Stergiopoulos I."/>
        </authorList>
    </citation>
    <scope>NUCLEOTIDE SEQUENCE</scope>
    <source>
        <strain evidence="2">Race5_Kim</strain>
    </source>
</reference>
<evidence type="ECO:0000313" key="2">
    <source>
        <dbReference type="EMBL" id="UJO22632.1"/>
    </source>
</evidence>
<protein>
    <submittedName>
        <fullName evidence="2">Uncharacterized protein</fullName>
    </submittedName>
</protein>
<evidence type="ECO:0000256" key="1">
    <source>
        <dbReference type="SAM" id="MobiDB-lite"/>
    </source>
</evidence>
<dbReference type="GeneID" id="71991913"/>